<keyword evidence="1" id="KW-0805">Transcription regulation</keyword>
<dbReference type="InterPro" id="IPR010982">
    <property type="entry name" value="Lambda_DNA-bd_dom_sf"/>
</dbReference>
<dbReference type="PROSITE" id="PS50932">
    <property type="entry name" value="HTH_LACI_2"/>
    <property type="match status" value="1"/>
</dbReference>
<reference evidence="5 6" key="1">
    <citation type="submission" date="2019-06" db="EMBL/GenBank/DDBJ databases">
        <title>Sequencing the genomes of 1000 actinobacteria strains.</title>
        <authorList>
            <person name="Klenk H.-P."/>
        </authorList>
    </citation>
    <scope>NUCLEOTIDE SEQUENCE [LARGE SCALE GENOMIC DNA]</scope>
    <source>
        <strain evidence="5 6">DSM 20169</strain>
    </source>
</reference>
<accession>A0A543BLC0</accession>
<dbReference type="AlphaFoldDB" id="A0A543BLC0"/>
<keyword evidence="6" id="KW-1185">Reference proteome</keyword>
<dbReference type="InterPro" id="IPR046335">
    <property type="entry name" value="LacI/GalR-like_sensor"/>
</dbReference>
<comment type="caution">
    <text evidence="5">The sequence shown here is derived from an EMBL/GenBank/DDBJ whole genome shotgun (WGS) entry which is preliminary data.</text>
</comment>
<dbReference type="Proteomes" id="UP000317209">
    <property type="component" value="Unassembled WGS sequence"/>
</dbReference>
<dbReference type="EMBL" id="VFOX01000001">
    <property type="protein sequence ID" value="TQL85629.1"/>
    <property type="molecule type" value="Genomic_DNA"/>
</dbReference>
<dbReference type="Gene3D" id="1.10.260.40">
    <property type="entry name" value="lambda repressor-like DNA-binding domains"/>
    <property type="match status" value="1"/>
</dbReference>
<name>A0A543BLC0_9MICO</name>
<evidence type="ECO:0000256" key="1">
    <source>
        <dbReference type="ARBA" id="ARBA00023015"/>
    </source>
</evidence>
<keyword evidence="2" id="KW-0238">DNA-binding</keyword>
<dbReference type="SUPFAM" id="SSF53822">
    <property type="entry name" value="Periplasmic binding protein-like I"/>
    <property type="match status" value="1"/>
</dbReference>
<dbReference type="SMART" id="SM00354">
    <property type="entry name" value="HTH_LACI"/>
    <property type="match status" value="1"/>
</dbReference>
<evidence type="ECO:0000313" key="5">
    <source>
        <dbReference type="EMBL" id="TQL85629.1"/>
    </source>
</evidence>
<feature type="domain" description="HTH lacI-type" evidence="4">
    <location>
        <begin position="4"/>
        <end position="58"/>
    </location>
</feature>
<dbReference type="Gene3D" id="3.40.50.2300">
    <property type="match status" value="2"/>
</dbReference>
<evidence type="ECO:0000313" key="6">
    <source>
        <dbReference type="Proteomes" id="UP000317209"/>
    </source>
</evidence>
<evidence type="ECO:0000259" key="4">
    <source>
        <dbReference type="PROSITE" id="PS50932"/>
    </source>
</evidence>
<dbReference type="Pfam" id="PF13377">
    <property type="entry name" value="Peripla_BP_3"/>
    <property type="match status" value="1"/>
</dbReference>
<keyword evidence="3" id="KW-0804">Transcription</keyword>
<protein>
    <submittedName>
        <fullName evidence="5">LacI family transcriptional regulator</fullName>
    </submittedName>
</protein>
<organism evidence="5 6">
    <name type="scientific">Microbacterium saperdae</name>
    <dbReference type="NCBI Taxonomy" id="69368"/>
    <lineage>
        <taxon>Bacteria</taxon>
        <taxon>Bacillati</taxon>
        <taxon>Actinomycetota</taxon>
        <taxon>Actinomycetes</taxon>
        <taxon>Micrococcales</taxon>
        <taxon>Microbacteriaceae</taxon>
        <taxon>Microbacterium</taxon>
    </lineage>
</organism>
<dbReference type="GO" id="GO:0000976">
    <property type="term" value="F:transcription cis-regulatory region binding"/>
    <property type="evidence" value="ECO:0007669"/>
    <property type="project" value="TreeGrafter"/>
</dbReference>
<dbReference type="PANTHER" id="PTHR30146:SF109">
    <property type="entry name" value="HTH-TYPE TRANSCRIPTIONAL REGULATOR GALS"/>
    <property type="match status" value="1"/>
</dbReference>
<sequence>MGAVGLREVAARANVSAGTVSNFLNHPGRVAPDTAARIRSAINDLGYVGNSAARTLRVGESRTIGHIAFEVGNPFFHDFARGVEERAAEAGYSVLIANSAASAEREASYLDLFESQRARGILLSPVGEVDSRVENLIRRGIPTVLIDRVADTSLCSSISVDDVAGGRMAVEHLLEQGRRRILFVGGPLAIDTVSDRLVGATSAIERVGDAALEVVEVGSRTIATGREIGRLIRERPAENRPDAIFAVNDLLAVGILHGVLEDPAIRIPEDIALVGYDDIDFAADAVVPLTSVRRHGELFGRTALDLLQREIARGDDVRHERVVFQPELVARRSTVG</sequence>
<proteinExistence type="predicted"/>
<evidence type="ECO:0000256" key="2">
    <source>
        <dbReference type="ARBA" id="ARBA00023125"/>
    </source>
</evidence>
<dbReference type="InterPro" id="IPR028082">
    <property type="entry name" value="Peripla_BP_I"/>
</dbReference>
<dbReference type="SUPFAM" id="SSF47413">
    <property type="entry name" value="lambda repressor-like DNA-binding domains"/>
    <property type="match status" value="1"/>
</dbReference>
<dbReference type="Pfam" id="PF00356">
    <property type="entry name" value="LacI"/>
    <property type="match status" value="1"/>
</dbReference>
<dbReference type="InterPro" id="IPR000843">
    <property type="entry name" value="HTH_LacI"/>
</dbReference>
<dbReference type="GO" id="GO:0003700">
    <property type="term" value="F:DNA-binding transcription factor activity"/>
    <property type="evidence" value="ECO:0007669"/>
    <property type="project" value="TreeGrafter"/>
</dbReference>
<gene>
    <name evidence="5" type="ORF">FB560_1254</name>
</gene>
<dbReference type="RefSeq" id="WP_229673383.1">
    <property type="nucleotide sequence ID" value="NZ_VFOX01000001.1"/>
</dbReference>
<dbReference type="PANTHER" id="PTHR30146">
    <property type="entry name" value="LACI-RELATED TRANSCRIPTIONAL REPRESSOR"/>
    <property type="match status" value="1"/>
</dbReference>
<dbReference type="CDD" id="cd01392">
    <property type="entry name" value="HTH_LacI"/>
    <property type="match status" value="1"/>
</dbReference>
<evidence type="ECO:0000256" key="3">
    <source>
        <dbReference type="ARBA" id="ARBA00023163"/>
    </source>
</evidence>